<reference evidence="3" key="1">
    <citation type="submission" date="2015-11" db="EMBL/GenBank/DDBJ databases">
        <authorList>
            <person name="Varghese N."/>
        </authorList>
    </citation>
    <scope>NUCLEOTIDE SEQUENCE [LARGE SCALE GENOMIC DNA]</scope>
    <source>
        <strain evidence="3">DSM 45899</strain>
    </source>
</reference>
<dbReference type="GO" id="GO:0016787">
    <property type="term" value="F:hydrolase activity"/>
    <property type="evidence" value="ECO:0007669"/>
    <property type="project" value="UniProtKB-KW"/>
</dbReference>
<dbReference type="AlphaFoldDB" id="A0A0S4QFC2"/>
<protein>
    <submittedName>
        <fullName evidence="2">Alpha/beta hydrolase family protein</fullName>
    </submittedName>
</protein>
<dbReference type="PANTHER" id="PTHR43433">
    <property type="entry name" value="HYDROLASE, ALPHA/BETA FOLD FAMILY PROTEIN"/>
    <property type="match status" value="1"/>
</dbReference>
<dbReference type="EMBL" id="FAOZ01000002">
    <property type="protein sequence ID" value="CUU54173.1"/>
    <property type="molecule type" value="Genomic_DNA"/>
</dbReference>
<evidence type="ECO:0000313" key="3">
    <source>
        <dbReference type="Proteomes" id="UP000198802"/>
    </source>
</evidence>
<keyword evidence="2" id="KW-0378">Hydrolase</keyword>
<organism evidence="2 3">
    <name type="scientific">Parafrankia irregularis</name>
    <dbReference type="NCBI Taxonomy" id="795642"/>
    <lineage>
        <taxon>Bacteria</taxon>
        <taxon>Bacillati</taxon>
        <taxon>Actinomycetota</taxon>
        <taxon>Actinomycetes</taxon>
        <taxon>Frankiales</taxon>
        <taxon>Frankiaceae</taxon>
        <taxon>Parafrankia</taxon>
    </lineage>
</organism>
<dbReference type="InterPro" id="IPR000073">
    <property type="entry name" value="AB_hydrolase_1"/>
</dbReference>
<dbReference type="PANTHER" id="PTHR43433:SF3">
    <property type="entry name" value="NON-HEME CHLOROPEROXIDASE"/>
    <property type="match status" value="1"/>
</dbReference>
<dbReference type="SUPFAM" id="SSF53474">
    <property type="entry name" value="alpha/beta-Hydrolases"/>
    <property type="match status" value="1"/>
</dbReference>
<dbReference type="InterPro" id="IPR050471">
    <property type="entry name" value="AB_hydrolase"/>
</dbReference>
<feature type="domain" description="AB hydrolase-1" evidence="1">
    <location>
        <begin position="39"/>
        <end position="246"/>
    </location>
</feature>
<accession>A0A0S4QFC2</accession>
<sequence>MPYSAPTVYRLLPTADAEILATELLHRDPAVTGRDAVCVVVAHGFSGSIGRPALRAVTEELRRHVGVLSMDLRGHGRSTGTCTFGDREVLDVDAAVGEARRMGYQKVVTMGWSMGGAAVLRHAGLAISGEVTHGHRLRYRPDAVVSVSAASRWFVRDTAPMRRIHWFAETAPGRIAARVGLGVRIATDPWPAVPASPVEVIGRIAPTPVLIVHGDRDAYFTVEHPRALAAAAGDTGQLWLVPGFGHAEAGVVPGLVDRIGAHLPDLLAGRPEWTQCARRMARETGPAPTR</sequence>
<dbReference type="InterPro" id="IPR029058">
    <property type="entry name" value="AB_hydrolase_fold"/>
</dbReference>
<gene>
    <name evidence="2" type="ORF">Ga0074812_102179</name>
</gene>
<dbReference type="Pfam" id="PF12697">
    <property type="entry name" value="Abhydrolase_6"/>
    <property type="match status" value="1"/>
</dbReference>
<dbReference type="Gene3D" id="3.40.50.1820">
    <property type="entry name" value="alpha/beta hydrolase"/>
    <property type="match status" value="1"/>
</dbReference>
<keyword evidence="3" id="KW-1185">Reference proteome</keyword>
<evidence type="ECO:0000259" key="1">
    <source>
        <dbReference type="Pfam" id="PF12697"/>
    </source>
</evidence>
<proteinExistence type="predicted"/>
<name>A0A0S4QFC2_9ACTN</name>
<evidence type="ECO:0000313" key="2">
    <source>
        <dbReference type="EMBL" id="CUU54173.1"/>
    </source>
</evidence>
<dbReference type="Proteomes" id="UP000198802">
    <property type="component" value="Unassembled WGS sequence"/>
</dbReference>